<keyword evidence="3" id="KW-1185">Reference proteome</keyword>
<sequence length="378" mass="40089">MAAMSTDARTADATATGVTAQVAARYARGATIAAVVIAGCWHLGFDLPSAIINWTVYRWPWLVAGVWLVYVVIGAVGAVLLLTGATRRRAARLLAVAAVGVAAALLAACPPGTLDTPANWATGSVGWLAVIVLWRRPLAELLVFLAANALLMLGVMIVADALDRISFARYVMVILGSLTLQLGYSISTHGFDTAARWAAENSARRAEAMARRTAIEVVALARAERFQTLRRATAPILAELAAGADPAEPGMRHRCAVGAARLRRLIAETDDNPEPLLHEVRACADVAERRGVMVSLNAVGVLPVPPVAVRRALTEAPIEVLSGARTYARVTVVGTDAGVVLSVIADAPDVAVHPHSEVAIDQHRENGRIWIETRWPAE</sequence>
<feature type="transmembrane region" description="Helical" evidence="1">
    <location>
        <begin position="59"/>
        <end position="81"/>
    </location>
</feature>
<name>A0A1C6U9I5_9ACTN</name>
<evidence type="ECO:0000256" key="1">
    <source>
        <dbReference type="SAM" id="Phobius"/>
    </source>
</evidence>
<keyword evidence="1" id="KW-0812">Transmembrane</keyword>
<dbReference type="STRING" id="227316.GA0070604_2191"/>
<feature type="transmembrane region" description="Helical" evidence="1">
    <location>
        <begin position="26"/>
        <end position="44"/>
    </location>
</feature>
<accession>A0A1C6U9I5</accession>
<gene>
    <name evidence="2" type="ORF">GA0070604_2191</name>
</gene>
<evidence type="ECO:0000313" key="3">
    <source>
        <dbReference type="Proteomes" id="UP000199696"/>
    </source>
</evidence>
<dbReference type="EMBL" id="FMHY01000002">
    <property type="protein sequence ID" value="SCL50697.1"/>
    <property type="molecule type" value="Genomic_DNA"/>
</dbReference>
<evidence type="ECO:0000313" key="2">
    <source>
        <dbReference type="EMBL" id="SCL50697.1"/>
    </source>
</evidence>
<dbReference type="AlphaFoldDB" id="A0A1C6U9I5"/>
<keyword evidence="1" id="KW-0472">Membrane</keyword>
<feature type="transmembrane region" description="Helical" evidence="1">
    <location>
        <begin position="141"/>
        <end position="161"/>
    </location>
</feature>
<evidence type="ECO:0008006" key="4">
    <source>
        <dbReference type="Google" id="ProtNLM"/>
    </source>
</evidence>
<feature type="transmembrane region" description="Helical" evidence="1">
    <location>
        <begin position="93"/>
        <end position="111"/>
    </location>
</feature>
<feature type="transmembrane region" description="Helical" evidence="1">
    <location>
        <begin position="117"/>
        <end position="134"/>
    </location>
</feature>
<proteinExistence type="predicted"/>
<organism evidence="2 3">
    <name type="scientific">Micromonospora eburnea</name>
    <dbReference type="NCBI Taxonomy" id="227316"/>
    <lineage>
        <taxon>Bacteria</taxon>
        <taxon>Bacillati</taxon>
        <taxon>Actinomycetota</taxon>
        <taxon>Actinomycetes</taxon>
        <taxon>Micromonosporales</taxon>
        <taxon>Micromonosporaceae</taxon>
        <taxon>Micromonospora</taxon>
    </lineage>
</organism>
<reference evidence="3" key="1">
    <citation type="submission" date="2016-06" db="EMBL/GenBank/DDBJ databases">
        <authorList>
            <person name="Varghese N."/>
            <person name="Submissions Spin"/>
        </authorList>
    </citation>
    <scope>NUCLEOTIDE SEQUENCE [LARGE SCALE GENOMIC DNA]</scope>
    <source>
        <strain evidence="3">DSM 44814</strain>
    </source>
</reference>
<dbReference type="Proteomes" id="UP000199696">
    <property type="component" value="Unassembled WGS sequence"/>
</dbReference>
<keyword evidence="1" id="KW-1133">Transmembrane helix</keyword>
<protein>
    <recommendedName>
        <fullName evidence="4">Signal transduction histidine kinase</fullName>
    </recommendedName>
</protein>